<dbReference type="CDD" id="cd01948">
    <property type="entry name" value="EAL"/>
    <property type="match status" value="1"/>
</dbReference>
<dbReference type="PROSITE" id="PS50883">
    <property type="entry name" value="EAL"/>
    <property type="match status" value="1"/>
</dbReference>
<dbReference type="EMBL" id="JACIHM010000001">
    <property type="protein sequence ID" value="MBB4444510.1"/>
    <property type="molecule type" value="Genomic_DNA"/>
</dbReference>
<dbReference type="InterPro" id="IPR000160">
    <property type="entry name" value="GGDEF_dom"/>
</dbReference>
<reference evidence="8 9" key="1">
    <citation type="submission" date="2020-08" db="EMBL/GenBank/DDBJ databases">
        <title>Genomic Encyclopedia of Type Strains, Phase IV (KMG-V): Genome sequencing to study the core and pangenomes of soil and plant-associated prokaryotes.</title>
        <authorList>
            <person name="Whitman W."/>
        </authorList>
    </citation>
    <scope>NUCLEOTIDE SEQUENCE [LARGE SCALE GENOMIC DNA]</scope>
    <source>
        <strain evidence="6 9">SEMIA 444</strain>
        <strain evidence="5 8">SEMIA 448</strain>
        <strain evidence="7 10">SEMIA 452</strain>
    </source>
</reference>
<evidence type="ECO:0000313" key="6">
    <source>
        <dbReference type="EMBL" id="MBB4409823.1"/>
    </source>
</evidence>
<feature type="transmembrane region" description="Helical" evidence="1">
    <location>
        <begin position="216"/>
        <end position="239"/>
    </location>
</feature>
<dbReference type="SMART" id="SM00267">
    <property type="entry name" value="GGDEF"/>
    <property type="match status" value="1"/>
</dbReference>
<sequence length="793" mass="86282">MMFKVLECVAVQHDHALVALAAGICVVGMLAFFLIHRRAVECSEKRRKIWLLVAAVTGGLSVWATHFVAMLAYEGTVAIEFELFRTILSAVIAAVGFWASLRIAEGGTLKSEIAAGIAATLTVAAMHFTGTASIRAAATIRHEIGMIPVAALLSIGLVTFAFRMSMRRNGRRGLWAAVGASVLSICLLHFSAMSATTLVPDPSLREVSLDGDVGRIWMVWAVSVVVGMIVLAGTIASFLDRYLTDLRGFANATLEGLAVVREGVIIEANARFPAMLGLRDRDVLGRSPDALMVAADGISLIDVERTRAVEAAPLKAGPLKHGKEAFLEVAVHTIEYRGRQCQVLAVRDLTEKRIAELKVEHMARHDALTDLPNRSLFNEKLDTAIEVAGGTGERLAVLALDLDRFKAVNDVFGHAEGDRVLIRVADILRRCVGVTDTPARIGGDEFIILHPGLEQPTAAYLLADRILDTFRQEMNVNFDPKAVGVSIGVSIFPEDGRTADELRNAADMALYNAKFNGRGTAAFYSADMDADLRQRRLVESELRHAALRDQLSLVFQPLFDASNGTCTGYEALMRWHHPDLGQVSPATFIPVAEETGIIVTLGEWALREACRTAASWDDGLAVAVNVSAVQFRFPDLVDTVSSALTDSGLEPHRLELEITETSLIENRETVLAMLQKLRALGVMIVIDDFGTGYSSLGNLQAFPFDKIKIDRSFIWQMEEDESARAIVKAIIGLGKSLDLPVVAEGIETFGQHRMVIEEGIEQLQGFLLGKPKSAGEVEVLSGIRRVPTFRKRG</sequence>
<dbReference type="GO" id="GO:0003824">
    <property type="term" value="F:catalytic activity"/>
    <property type="evidence" value="ECO:0007669"/>
    <property type="project" value="UniProtKB-ARBA"/>
</dbReference>
<evidence type="ECO:0000313" key="5">
    <source>
        <dbReference type="EMBL" id="MBB4347783.1"/>
    </source>
</evidence>
<dbReference type="InterPro" id="IPR029787">
    <property type="entry name" value="Nucleotide_cyclase"/>
</dbReference>
<comment type="caution">
    <text evidence="6">The sequence shown here is derived from an EMBL/GenBank/DDBJ whole genome shotgun (WGS) entry which is preliminary data.</text>
</comment>
<dbReference type="Gene3D" id="3.30.70.270">
    <property type="match status" value="1"/>
</dbReference>
<keyword evidence="1" id="KW-1133">Transmembrane helix</keyword>
<evidence type="ECO:0000313" key="9">
    <source>
        <dbReference type="Proteomes" id="UP000524535"/>
    </source>
</evidence>
<dbReference type="AlphaFoldDB" id="A0A7W6TC04"/>
<evidence type="ECO:0000256" key="1">
    <source>
        <dbReference type="PROSITE-ProRule" id="PRU00244"/>
    </source>
</evidence>
<dbReference type="EMBL" id="JACIGW010000001">
    <property type="protein sequence ID" value="MBB4347783.1"/>
    <property type="molecule type" value="Genomic_DNA"/>
</dbReference>
<dbReference type="FunFam" id="3.30.70.270:FF:000001">
    <property type="entry name" value="Diguanylate cyclase domain protein"/>
    <property type="match status" value="1"/>
</dbReference>
<dbReference type="SMART" id="SM00052">
    <property type="entry name" value="EAL"/>
    <property type="match status" value="1"/>
</dbReference>
<dbReference type="Pfam" id="PF00563">
    <property type="entry name" value="EAL"/>
    <property type="match status" value="1"/>
</dbReference>
<evidence type="ECO:0000259" key="2">
    <source>
        <dbReference type="PROSITE" id="PS50883"/>
    </source>
</evidence>
<dbReference type="EMBL" id="JACIGY010000001">
    <property type="protein sequence ID" value="MBB4409823.1"/>
    <property type="molecule type" value="Genomic_DNA"/>
</dbReference>
<feature type="transmembrane region" description="Helical" evidence="1">
    <location>
        <begin position="113"/>
        <end position="138"/>
    </location>
</feature>
<dbReference type="SUPFAM" id="SSF55785">
    <property type="entry name" value="PYP-like sensor domain (PAS domain)"/>
    <property type="match status" value="1"/>
</dbReference>
<protein>
    <submittedName>
        <fullName evidence="6">Diguanylate cyclase (GGDEF)-like protein/PAS domain S-box-containing protein</fullName>
    </submittedName>
</protein>
<dbReference type="InterPro" id="IPR052155">
    <property type="entry name" value="Biofilm_reg_signaling"/>
</dbReference>
<keyword evidence="1" id="KW-0812">Transmembrane</keyword>
<feature type="transmembrane region" description="Helical" evidence="1">
    <location>
        <begin position="49"/>
        <end position="71"/>
    </location>
</feature>
<dbReference type="GO" id="GO:0016020">
    <property type="term" value="C:membrane"/>
    <property type="evidence" value="ECO:0007669"/>
    <property type="project" value="UniProtKB-UniRule"/>
</dbReference>
<feature type="domain" description="GGDEF" evidence="3">
    <location>
        <begin position="393"/>
        <end position="526"/>
    </location>
</feature>
<accession>A0A7W6TC04</accession>
<dbReference type="Proteomes" id="UP000524535">
    <property type="component" value="Unassembled WGS sequence"/>
</dbReference>
<evidence type="ECO:0000259" key="3">
    <source>
        <dbReference type="PROSITE" id="PS50887"/>
    </source>
</evidence>
<evidence type="ECO:0000313" key="8">
    <source>
        <dbReference type="Proteomes" id="UP000520770"/>
    </source>
</evidence>
<dbReference type="InterPro" id="IPR005330">
    <property type="entry name" value="MHYT_dom"/>
</dbReference>
<dbReference type="Gene3D" id="3.20.20.450">
    <property type="entry name" value="EAL domain"/>
    <property type="match status" value="1"/>
</dbReference>
<keyword evidence="9" id="KW-1185">Reference proteome</keyword>
<feature type="domain" description="MHYT" evidence="4">
    <location>
        <begin position="13"/>
        <end position="199"/>
    </location>
</feature>
<dbReference type="Proteomes" id="UP000576087">
    <property type="component" value="Unassembled WGS sequence"/>
</dbReference>
<feature type="transmembrane region" description="Helical" evidence="1">
    <location>
        <begin position="144"/>
        <end position="162"/>
    </location>
</feature>
<dbReference type="Pfam" id="PF03707">
    <property type="entry name" value="MHYT"/>
    <property type="match status" value="2"/>
</dbReference>
<name>A0A7W6TC04_9HYPH</name>
<organism evidence="6 9">
    <name type="scientific">Aliirhizobium cellulosilyticum</name>
    <dbReference type="NCBI Taxonomy" id="393664"/>
    <lineage>
        <taxon>Bacteria</taxon>
        <taxon>Pseudomonadati</taxon>
        <taxon>Pseudomonadota</taxon>
        <taxon>Alphaproteobacteria</taxon>
        <taxon>Hyphomicrobiales</taxon>
        <taxon>Rhizobiaceae</taxon>
        <taxon>Aliirhizobium</taxon>
    </lineage>
</organism>
<proteinExistence type="predicted"/>
<feature type="transmembrane region" description="Helical" evidence="1">
    <location>
        <begin position="174"/>
        <end position="196"/>
    </location>
</feature>
<dbReference type="Proteomes" id="UP000520770">
    <property type="component" value="Unassembled WGS sequence"/>
</dbReference>
<dbReference type="PROSITE" id="PS50887">
    <property type="entry name" value="GGDEF"/>
    <property type="match status" value="1"/>
</dbReference>
<dbReference type="InterPro" id="IPR035919">
    <property type="entry name" value="EAL_sf"/>
</dbReference>
<evidence type="ECO:0000313" key="10">
    <source>
        <dbReference type="Proteomes" id="UP000576087"/>
    </source>
</evidence>
<dbReference type="RefSeq" id="WP_343062352.1">
    <property type="nucleotide sequence ID" value="NZ_JACIGW010000001.1"/>
</dbReference>
<dbReference type="Pfam" id="PF00990">
    <property type="entry name" value="GGDEF"/>
    <property type="match status" value="1"/>
</dbReference>
<evidence type="ECO:0000313" key="7">
    <source>
        <dbReference type="EMBL" id="MBB4444510.1"/>
    </source>
</evidence>
<feature type="transmembrane region" description="Helical" evidence="1">
    <location>
        <begin position="16"/>
        <end position="37"/>
    </location>
</feature>
<dbReference type="InterPro" id="IPR035965">
    <property type="entry name" value="PAS-like_dom_sf"/>
</dbReference>
<dbReference type="InterPro" id="IPR001633">
    <property type="entry name" value="EAL_dom"/>
</dbReference>
<dbReference type="SUPFAM" id="SSF55073">
    <property type="entry name" value="Nucleotide cyclase"/>
    <property type="match status" value="1"/>
</dbReference>
<dbReference type="NCBIfam" id="TIGR00229">
    <property type="entry name" value="sensory_box"/>
    <property type="match status" value="1"/>
</dbReference>
<dbReference type="PROSITE" id="PS50924">
    <property type="entry name" value="MHYT"/>
    <property type="match status" value="1"/>
</dbReference>
<dbReference type="SUPFAM" id="SSF141868">
    <property type="entry name" value="EAL domain-like"/>
    <property type="match status" value="1"/>
</dbReference>
<feature type="domain" description="EAL" evidence="2">
    <location>
        <begin position="535"/>
        <end position="785"/>
    </location>
</feature>
<dbReference type="PANTHER" id="PTHR44757">
    <property type="entry name" value="DIGUANYLATE CYCLASE DGCP"/>
    <property type="match status" value="1"/>
</dbReference>
<keyword evidence="1" id="KW-0472">Membrane</keyword>
<evidence type="ECO:0000259" key="4">
    <source>
        <dbReference type="PROSITE" id="PS50924"/>
    </source>
</evidence>
<gene>
    <name evidence="6" type="ORF">GGE31_000294</name>
    <name evidence="5" type="ORF">GGE33_001491</name>
    <name evidence="7" type="ORF">GGE35_000292</name>
</gene>
<dbReference type="InterPro" id="IPR000014">
    <property type="entry name" value="PAS"/>
</dbReference>
<feature type="transmembrane region" description="Helical" evidence="1">
    <location>
        <begin position="83"/>
        <end position="101"/>
    </location>
</feature>
<dbReference type="InterPro" id="IPR043128">
    <property type="entry name" value="Rev_trsase/Diguanyl_cyclase"/>
</dbReference>
<dbReference type="NCBIfam" id="TIGR00254">
    <property type="entry name" value="GGDEF"/>
    <property type="match status" value="1"/>
</dbReference>
<dbReference type="Gene3D" id="3.30.450.20">
    <property type="entry name" value="PAS domain"/>
    <property type="match status" value="1"/>
</dbReference>
<dbReference type="PANTHER" id="PTHR44757:SF2">
    <property type="entry name" value="BIOFILM ARCHITECTURE MAINTENANCE PROTEIN MBAA"/>
    <property type="match status" value="1"/>
</dbReference>
<dbReference type="CDD" id="cd01949">
    <property type="entry name" value="GGDEF"/>
    <property type="match status" value="1"/>
</dbReference>